<gene>
    <name evidence="3" type="ORF">K1X15_07655</name>
</gene>
<dbReference type="PANTHER" id="PTHR10458">
    <property type="entry name" value="PEPTIDE DEFORMYLASE"/>
    <property type="match status" value="1"/>
</dbReference>
<comment type="similarity">
    <text evidence="1 2">Belongs to the polypeptide deformylase family.</text>
</comment>
<evidence type="ECO:0000256" key="1">
    <source>
        <dbReference type="ARBA" id="ARBA00010759"/>
    </source>
</evidence>
<reference evidence="3 4" key="1">
    <citation type="submission" date="2021-08" db="EMBL/GenBank/DDBJ databases">
        <title>Devosia salina sp. nov., isolated from the South China Sea sediment.</title>
        <authorList>
            <person name="Zhou Z."/>
        </authorList>
    </citation>
    <scope>NUCLEOTIDE SEQUENCE [LARGE SCALE GENOMIC DNA]</scope>
    <source>
        <strain evidence="3 4">SCS-3</strain>
    </source>
</reference>
<accession>A0ABX8WN22</accession>
<dbReference type="PIRSF" id="PIRSF004749">
    <property type="entry name" value="Pep_def"/>
    <property type="match status" value="1"/>
</dbReference>
<dbReference type="PANTHER" id="PTHR10458:SF22">
    <property type="entry name" value="PEPTIDE DEFORMYLASE"/>
    <property type="match status" value="1"/>
</dbReference>
<dbReference type="HAMAP" id="MF_00163">
    <property type="entry name" value="Pep_deformylase"/>
    <property type="match status" value="1"/>
</dbReference>
<dbReference type="PRINTS" id="PR01576">
    <property type="entry name" value="PDEFORMYLASE"/>
</dbReference>
<dbReference type="InterPro" id="IPR023635">
    <property type="entry name" value="Peptide_deformylase"/>
</dbReference>
<dbReference type="EMBL" id="CP080590">
    <property type="protein sequence ID" value="QYO78411.1"/>
    <property type="molecule type" value="Genomic_DNA"/>
</dbReference>
<dbReference type="InterPro" id="IPR036821">
    <property type="entry name" value="Peptide_deformylase_sf"/>
</dbReference>
<sequence length="173" mass="19109">MTRLHPTVPAFIYFPDSRFHTAAAECPVDEALRELGAGLLRAAQAAQAYGLAAVHIGQVAPVAVISLDEAERRDYRVLFNPRIVETFGDMVTGKEGSVSMPGIEVDVLRPDRARIAFHDEAGHPATLELSGFAARVAQHEIDQVNGVFFLERVSRLKRDAAIKRYTKLKRRMG</sequence>
<dbReference type="Proteomes" id="UP000825799">
    <property type="component" value="Chromosome"/>
</dbReference>
<dbReference type="SUPFAM" id="SSF56420">
    <property type="entry name" value="Peptide deformylase"/>
    <property type="match status" value="1"/>
</dbReference>
<protein>
    <recommendedName>
        <fullName evidence="2">Peptide deformylase-like</fullName>
    </recommendedName>
    <alternativeName>
        <fullName evidence="2">Polypeptide deformylase-like</fullName>
    </alternativeName>
</protein>
<organism evidence="3 4">
    <name type="scientific">Devosia salina</name>
    <dbReference type="NCBI Taxonomy" id="2860336"/>
    <lineage>
        <taxon>Bacteria</taxon>
        <taxon>Pseudomonadati</taxon>
        <taxon>Pseudomonadota</taxon>
        <taxon>Alphaproteobacteria</taxon>
        <taxon>Hyphomicrobiales</taxon>
        <taxon>Devosiaceae</taxon>
        <taxon>Devosia</taxon>
    </lineage>
</organism>
<evidence type="ECO:0000256" key="2">
    <source>
        <dbReference type="HAMAP-Rule" id="MF_00163"/>
    </source>
</evidence>
<dbReference type="Pfam" id="PF01327">
    <property type="entry name" value="Pep_deformylase"/>
    <property type="match status" value="1"/>
</dbReference>
<proteinExistence type="inferred from homology"/>
<feature type="active site" evidence="2">
    <location>
        <position position="140"/>
    </location>
</feature>
<evidence type="ECO:0000313" key="3">
    <source>
        <dbReference type="EMBL" id="QYO78411.1"/>
    </source>
</evidence>
<keyword evidence="4" id="KW-1185">Reference proteome</keyword>
<dbReference type="Gene3D" id="3.90.45.10">
    <property type="entry name" value="Peptide deformylase"/>
    <property type="match status" value="1"/>
</dbReference>
<name>A0ABX8WN22_9HYPH</name>
<evidence type="ECO:0000313" key="4">
    <source>
        <dbReference type="Proteomes" id="UP000825799"/>
    </source>
</evidence>
<dbReference type="RefSeq" id="WP_220306881.1">
    <property type="nucleotide sequence ID" value="NZ_CP080590.1"/>
</dbReference>
<comment type="caution">
    <text evidence="2">Lacks conserved residue(s) required for the propagation of feature annotation.</text>
</comment>